<evidence type="ECO:0000259" key="3">
    <source>
        <dbReference type="Pfam" id="PF00535"/>
    </source>
</evidence>
<feature type="domain" description="Glycosyltransferase 2-like" evidence="3">
    <location>
        <begin position="9"/>
        <end position="173"/>
    </location>
</feature>
<gene>
    <name evidence="4" type="ORF">DXB65_22835</name>
</gene>
<dbReference type="Pfam" id="PF00535">
    <property type="entry name" value="Glycos_transf_2"/>
    <property type="match status" value="1"/>
</dbReference>
<dbReference type="Proteomes" id="UP000260983">
    <property type="component" value="Unassembled WGS sequence"/>
</dbReference>
<evidence type="ECO:0000256" key="1">
    <source>
        <dbReference type="ARBA" id="ARBA00022676"/>
    </source>
</evidence>
<reference evidence="4 5" key="1">
    <citation type="submission" date="2018-08" db="EMBL/GenBank/DDBJ databases">
        <title>A genome reference for cultivated species of the human gut microbiota.</title>
        <authorList>
            <person name="Zou Y."/>
            <person name="Xue W."/>
            <person name="Luo G."/>
        </authorList>
    </citation>
    <scope>NUCLEOTIDE SEQUENCE [LARGE SCALE GENOMIC DNA]</scope>
    <source>
        <strain evidence="4 5">OM05-15BH</strain>
    </source>
</reference>
<keyword evidence="1" id="KW-0328">Glycosyltransferase</keyword>
<dbReference type="PANTHER" id="PTHR22916">
    <property type="entry name" value="GLYCOSYLTRANSFERASE"/>
    <property type="match status" value="1"/>
</dbReference>
<dbReference type="GO" id="GO:0016758">
    <property type="term" value="F:hexosyltransferase activity"/>
    <property type="evidence" value="ECO:0007669"/>
    <property type="project" value="UniProtKB-ARBA"/>
</dbReference>
<dbReference type="RefSeq" id="WP_117725678.1">
    <property type="nucleotide sequence ID" value="NZ_QSUL01000027.1"/>
</dbReference>
<dbReference type="InterPro" id="IPR001173">
    <property type="entry name" value="Glyco_trans_2-like"/>
</dbReference>
<evidence type="ECO:0000256" key="2">
    <source>
        <dbReference type="ARBA" id="ARBA00022679"/>
    </source>
</evidence>
<dbReference type="CDD" id="cd00761">
    <property type="entry name" value="Glyco_tranf_GTA_type"/>
    <property type="match status" value="1"/>
</dbReference>
<proteinExistence type="predicted"/>
<organism evidence="4 5">
    <name type="scientific">Bacteroides oleiciplenus</name>
    <dbReference type="NCBI Taxonomy" id="626931"/>
    <lineage>
        <taxon>Bacteria</taxon>
        <taxon>Pseudomonadati</taxon>
        <taxon>Bacteroidota</taxon>
        <taxon>Bacteroidia</taxon>
        <taxon>Bacteroidales</taxon>
        <taxon>Bacteroidaceae</taxon>
        <taxon>Bacteroides</taxon>
    </lineage>
</organism>
<dbReference type="Gene3D" id="3.90.550.10">
    <property type="entry name" value="Spore Coat Polysaccharide Biosynthesis Protein SpsA, Chain A"/>
    <property type="match status" value="1"/>
</dbReference>
<protein>
    <submittedName>
        <fullName evidence="4">Glycosyltransferase family 2 protein</fullName>
    </submittedName>
</protein>
<dbReference type="SUPFAM" id="SSF53448">
    <property type="entry name" value="Nucleotide-diphospho-sugar transferases"/>
    <property type="match status" value="1"/>
</dbReference>
<comment type="caution">
    <text evidence="4">The sequence shown here is derived from an EMBL/GenBank/DDBJ whole genome shotgun (WGS) entry which is preliminary data.</text>
</comment>
<name>A0A3E5AY91_9BACE</name>
<dbReference type="PANTHER" id="PTHR22916:SF51">
    <property type="entry name" value="GLYCOSYLTRANSFERASE EPSH-RELATED"/>
    <property type="match status" value="1"/>
</dbReference>
<dbReference type="EMBL" id="QSUL01000027">
    <property type="protein sequence ID" value="RGN30321.1"/>
    <property type="molecule type" value="Genomic_DNA"/>
</dbReference>
<sequence>MKTPLITLGIPIYNAADLIERTLLSAFDQTYPNIEYLLIDDKGNSMDVVRKVVAAHPRNSSVRIIDQIYNKGTGAARNAIVEHAKGEYLFTMDCDDVIIPDCIEILYKTMSEHPVDFVAASFVRRDLQGKIYPGGCQYSDILIDGEKHAVAQYRYGDGKNIFVATWNKLYRTAFLRENNIRCVPHYLIDDPWFTYQVIICAKSCHLISNCTLFFTYNPVSVTSIKEQEGYTYFLASQYLGTQKLKAEYIRLFTGYPFYMGALVDLMKMSLYHLYRTCSSSKITKEEKEEFLQGFLKRRFLYPRGWRLTDKNLYKALPLFVFYSLPMGMKKGIVRFLIKINLRRLLNRWIHF</sequence>
<evidence type="ECO:0000313" key="4">
    <source>
        <dbReference type="EMBL" id="RGN30321.1"/>
    </source>
</evidence>
<accession>A0A3E5AY91</accession>
<keyword evidence="2 4" id="KW-0808">Transferase</keyword>
<dbReference type="InterPro" id="IPR029044">
    <property type="entry name" value="Nucleotide-diphossugar_trans"/>
</dbReference>
<evidence type="ECO:0000313" key="5">
    <source>
        <dbReference type="Proteomes" id="UP000260983"/>
    </source>
</evidence>
<dbReference type="AlphaFoldDB" id="A0A3E5AY91"/>